<name>A0ABU0RGR3_9ACTN</name>
<protein>
    <submittedName>
        <fullName evidence="2">Uncharacterized protein</fullName>
    </submittedName>
</protein>
<keyword evidence="3" id="KW-1185">Reference proteome</keyword>
<comment type="caution">
    <text evidence="2">The sequence shown here is derived from an EMBL/GenBank/DDBJ whole genome shotgun (WGS) entry which is preliminary data.</text>
</comment>
<evidence type="ECO:0000313" key="3">
    <source>
        <dbReference type="Proteomes" id="UP001223072"/>
    </source>
</evidence>
<sequence>MPFQIERSVSYGAQQQHLALQQQRWDYEQAALQSNQQHQLSIQQGHQELELQQIEAQKIAFYQWHLQQGGVQAWALHLAQHPEDSRMVMTSMRDDQLRMIQAQMDLVKDLLHGDNAEKFELEGPKQLALRTVSDILNQRLPGVPQTPPPLPGGDPGPGDPYEAYGQGAPGVPGAPAQPGITPGWSVPAPHDPSYARPGHAPGKPEPADQTPSAAPPAAPAWGTQPPADPYPGAPQSPVPGSATPFGAQAPTGFPGAPTIPAYAPPTPPAYQQPYTAPQTPGAYGTAAAPAWQPPPGYGSTPTPGQQTAPVDGPADGPDGAAKEDRAGSDT</sequence>
<dbReference type="EMBL" id="JAUSZS010000002">
    <property type="protein sequence ID" value="MDQ0930362.1"/>
    <property type="molecule type" value="Genomic_DNA"/>
</dbReference>
<organism evidence="2 3">
    <name type="scientific">Streptomyces turgidiscabies</name>
    <dbReference type="NCBI Taxonomy" id="85558"/>
    <lineage>
        <taxon>Bacteria</taxon>
        <taxon>Bacillati</taxon>
        <taxon>Actinomycetota</taxon>
        <taxon>Actinomycetes</taxon>
        <taxon>Kitasatosporales</taxon>
        <taxon>Streptomycetaceae</taxon>
        <taxon>Streptomyces</taxon>
    </lineage>
</organism>
<feature type="compositionally biased region" description="Basic and acidic residues" evidence="1">
    <location>
        <begin position="320"/>
        <end position="330"/>
    </location>
</feature>
<feature type="compositionally biased region" description="Pro residues" evidence="1">
    <location>
        <begin position="144"/>
        <end position="158"/>
    </location>
</feature>
<feature type="compositionally biased region" description="Pro residues" evidence="1">
    <location>
        <begin position="226"/>
        <end position="237"/>
    </location>
</feature>
<feature type="compositionally biased region" description="Low complexity" evidence="1">
    <location>
        <begin position="271"/>
        <end position="290"/>
    </location>
</feature>
<gene>
    <name evidence="2" type="ORF">QFZ49_000269</name>
</gene>
<feature type="region of interest" description="Disordered" evidence="1">
    <location>
        <begin position="139"/>
        <end position="330"/>
    </location>
</feature>
<dbReference type="RefSeq" id="WP_307624643.1">
    <property type="nucleotide sequence ID" value="NZ_JAUSZS010000002.1"/>
</dbReference>
<evidence type="ECO:0000256" key="1">
    <source>
        <dbReference type="SAM" id="MobiDB-lite"/>
    </source>
</evidence>
<feature type="compositionally biased region" description="Low complexity" evidence="1">
    <location>
        <begin position="297"/>
        <end position="307"/>
    </location>
</feature>
<dbReference type="Proteomes" id="UP001223072">
    <property type="component" value="Unassembled WGS sequence"/>
</dbReference>
<proteinExistence type="predicted"/>
<evidence type="ECO:0000313" key="2">
    <source>
        <dbReference type="EMBL" id="MDQ0930362.1"/>
    </source>
</evidence>
<feature type="compositionally biased region" description="Low complexity" evidence="1">
    <location>
        <begin position="159"/>
        <end position="179"/>
    </location>
</feature>
<reference evidence="2 3" key="1">
    <citation type="submission" date="2023-07" db="EMBL/GenBank/DDBJ databases">
        <title>Comparative genomics of wheat-associated soil bacteria to identify genetic determinants of phenazine resistance.</title>
        <authorList>
            <person name="Mouncey N."/>
        </authorList>
    </citation>
    <scope>NUCLEOTIDE SEQUENCE [LARGE SCALE GENOMIC DNA]</scope>
    <source>
        <strain evidence="2 3">W2I16</strain>
    </source>
</reference>
<accession>A0ABU0RGR3</accession>
<dbReference type="PRINTS" id="PR01217">
    <property type="entry name" value="PRICHEXTENSN"/>
</dbReference>